<evidence type="ECO:0000256" key="1">
    <source>
        <dbReference type="SAM" id="SignalP"/>
    </source>
</evidence>
<reference evidence="4 5" key="1">
    <citation type="submission" date="2016-10" db="EMBL/GenBank/DDBJ databases">
        <authorList>
            <person name="de Groot N.N."/>
        </authorList>
    </citation>
    <scope>NUCLEOTIDE SEQUENCE [LARGE SCALE GENOMIC DNA]</scope>
    <source>
        <strain evidence="3 4">CGMCC 1.9095</strain>
        <strain evidence="2 5">DSM 22558</strain>
    </source>
</reference>
<dbReference type="InterPro" id="IPR006597">
    <property type="entry name" value="Sel1-like"/>
</dbReference>
<organism evidence="2 5">
    <name type="scientific">Halopseudomonas bauzanensis</name>
    <dbReference type="NCBI Taxonomy" id="653930"/>
    <lineage>
        <taxon>Bacteria</taxon>
        <taxon>Pseudomonadati</taxon>
        <taxon>Pseudomonadota</taxon>
        <taxon>Gammaproteobacteria</taxon>
        <taxon>Pseudomonadales</taxon>
        <taxon>Pseudomonadaceae</taxon>
        <taxon>Halopseudomonas</taxon>
    </lineage>
</organism>
<dbReference type="Proteomes" id="UP000186599">
    <property type="component" value="Unassembled WGS sequence"/>
</dbReference>
<evidence type="ECO:0000313" key="4">
    <source>
        <dbReference type="Proteomes" id="UP000186599"/>
    </source>
</evidence>
<dbReference type="EMBL" id="FOUA01000001">
    <property type="protein sequence ID" value="SFL68974.1"/>
    <property type="molecule type" value="Genomic_DNA"/>
</dbReference>
<feature type="chain" id="PRO_5010472949" description="Sel1 repeat family protein" evidence="1">
    <location>
        <begin position="27"/>
        <end position="194"/>
    </location>
</feature>
<proteinExistence type="predicted"/>
<name>A0A1H9Q5D9_9GAMM</name>
<dbReference type="Gene3D" id="1.25.40.10">
    <property type="entry name" value="Tetratricopeptide repeat domain"/>
    <property type="match status" value="1"/>
</dbReference>
<evidence type="ECO:0000313" key="2">
    <source>
        <dbReference type="EMBL" id="SER55651.1"/>
    </source>
</evidence>
<dbReference type="PANTHER" id="PTHR11102">
    <property type="entry name" value="SEL-1-LIKE PROTEIN"/>
    <property type="match status" value="1"/>
</dbReference>
<dbReference type="Proteomes" id="UP000186904">
    <property type="component" value="Unassembled WGS sequence"/>
</dbReference>
<dbReference type="SUPFAM" id="SSF81901">
    <property type="entry name" value="HCP-like"/>
    <property type="match status" value="1"/>
</dbReference>
<feature type="signal peptide" evidence="1">
    <location>
        <begin position="1"/>
        <end position="26"/>
    </location>
</feature>
<dbReference type="InterPro" id="IPR050767">
    <property type="entry name" value="Sel1_AlgK"/>
</dbReference>
<protein>
    <recommendedName>
        <fullName evidence="6">Sel1 repeat family protein</fullName>
    </recommendedName>
</protein>
<dbReference type="STRING" id="653930.SAMN05216589_0898"/>
<dbReference type="EMBL" id="FOGN01000001">
    <property type="protein sequence ID" value="SER55651.1"/>
    <property type="molecule type" value="Genomic_DNA"/>
</dbReference>
<dbReference type="SMART" id="SM00671">
    <property type="entry name" value="SEL1"/>
    <property type="match status" value="2"/>
</dbReference>
<dbReference type="RefSeq" id="WP_083392376.1">
    <property type="nucleotide sequence ID" value="NZ_FOGN01000001.1"/>
</dbReference>
<keyword evidence="1" id="KW-0732">Signal</keyword>
<dbReference type="AlphaFoldDB" id="A0A1H9Q5D9"/>
<evidence type="ECO:0000313" key="3">
    <source>
        <dbReference type="EMBL" id="SFL68974.1"/>
    </source>
</evidence>
<dbReference type="PANTHER" id="PTHR11102:SF160">
    <property type="entry name" value="ERAD-ASSOCIATED E3 UBIQUITIN-PROTEIN LIGASE COMPONENT HRD3"/>
    <property type="match status" value="1"/>
</dbReference>
<keyword evidence="4" id="KW-1185">Reference proteome</keyword>
<dbReference type="Pfam" id="PF08238">
    <property type="entry name" value="Sel1"/>
    <property type="match status" value="2"/>
</dbReference>
<gene>
    <name evidence="3" type="ORF">SAMN04487855_0727</name>
    <name evidence="2" type="ORF">SAMN05216589_0898</name>
</gene>
<dbReference type="InterPro" id="IPR011990">
    <property type="entry name" value="TPR-like_helical_dom_sf"/>
</dbReference>
<accession>A0A1H9Q5D9</accession>
<sequence>MNTVFRRTVILCMLAGAGSGASAVLAQTQSQAPLVISTEERCAFNRVDDDSLALALENCMELAEADDMQAQFEMGELYYHGERAERDLSAALKWYERASIQGHPDAQYRLGLMHMNGEGVERNLPQAYIMLKMAAVNGQDAAMDASDLLAEEMPPEEIAAATQVLGTLFRNYLRHIREEQLRQFQPDTSAPVAP</sequence>
<evidence type="ECO:0000313" key="5">
    <source>
        <dbReference type="Proteomes" id="UP000186904"/>
    </source>
</evidence>
<evidence type="ECO:0008006" key="6">
    <source>
        <dbReference type="Google" id="ProtNLM"/>
    </source>
</evidence>